<organism evidence="3 4">
    <name type="scientific">Frankliniella fusca</name>
    <dbReference type="NCBI Taxonomy" id="407009"/>
    <lineage>
        <taxon>Eukaryota</taxon>
        <taxon>Metazoa</taxon>
        <taxon>Ecdysozoa</taxon>
        <taxon>Arthropoda</taxon>
        <taxon>Hexapoda</taxon>
        <taxon>Insecta</taxon>
        <taxon>Pterygota</taxon>
        <taxon>Neoptera</taxon>
        <taxon>Paraneoptera</taxon>
        <taxon>Thysanoptera</taxon>
        <taxon>Terebrantia</taxon>
        <taxon>Thripoidea</taxon>
        <taxon>Thripidae</taxon>
        <taxon>Frankliniella</taxon>
    </lineage>
</organism>
<feature type="compositionally biased region" description="Low complexity" evidence="2">
    <location>
        <begin position="367"/>
        <end position="383"/>
    </location>
</feature>
<keyword evidence="4" id="KW-1185">Reference proteome</keyword>
<evidence type="ECO:0000313" key="3">
    <source>
        <dbReference type="EMBL" id="KAK3922583.1"/>
    </source>
</evidence>
<name>A0AAE1HK25_9NEOP</name>
<evidence type="ECO:0000313" key="4">
    <source>
        <dbReference type="Proteomes" id="UP001219518"/>
    </source>
</evidence>
<dbReference type="PANTHER" id="PTHR14628">
    <property type="entry name" value="BEN DOMAIN-CONTAINING PROTEIN 5"/>
    <property type="match status" value="1"/>
</dbReference>
<feature type="region of interest" description="Disordered" evidence="2">
    <location>
        <begin position="404"/>
        <end position="458"/>
    </location>
</feature>
<dbReference type="GO" id="GO:0045892">
    <property type="term" value="P:negative regulation of DNA-templated transcription"/>
    <property type="evidence" value="ECO:0007669"/>
    <property type="project" value="InterPro"/>
</dbReference>
<dbReference type="PANTHER" id="PTHR14628:SF1">
    <property type="entry name" value="BEN DOMAIN-CONTAINING PROTEIN 5"/>
    <property type="match status" value="1"/>
</dbReference>
<feature type="coiled-coil region" evidence="1">
    <location>
        <begin position="463"/>
        <end position="511"/>
    </location>
</feature>
<dbReference type="GO" id="GO:0003677">
    <property type="term" value="F:DNA binding"/>
    <property type="evidence" value="ECO:0007669"/>
    <property type="project" value="InterPro"/>
</dbReference>
<gene>
    <name evidence="3" type="ORF">KUF71_012040</name>
</gene>
<feature type="region of interest" description="Disordered" evidence="2">
    <location>
        <begin position="184"/>
        <end position="387"/>
    </location>
</feature>
<feature type="region of interest" description="Disordered" evidence="2">
    <location>
        <begin position="542"/>
        <end position="579"/>
    </location>
</feature>
<evidence type="ECO:0000256" key="2">
    <source>
        <dbReference type="SAM" id="MobiDB-lite"/>
    </source>
</evidence>
<dbReference type="Proteomes" id="UP001219518">
    <property type="component" value="Unassembled WGS sequence"/>
</dbReference>
<proteinExistence type="predicted"/>
<dbReference type="InterPro" id="IPR040391">
    <property type="entry name" value="BEND5"/>
</dbReference>
<feature type="compositionally biased region" description="Basic residues" evidence="2">
    <location>
        <begin position="557"/>
        <end position="571"/>
    </location>
</feature>
<evidence type="ECO:0000256" key="1">
    <source>
        <dbReference type="SAM" id="Coils"/>
    </source>
</evidence>
<feature type="compositionally biased region" description="Polar residues" evidence="2">
    <location>
        <begin position="184"/>
        <end position="199"/>
    </location>
</feature>
<feature type="compositionally biased region" description="Basic residues" evidence="2">
    <location>
        <begin position="217"/>
        <end position="236"/>
    </location>
</feature>
<accession>A0AAE1HK25</accession>
<feature type="compositionally biased region" description="Polar residues" evidence="2">
    <location>
        <begin position="304"/>
        <end position="365"/>
    </location>
</feature>
<keyword evidence="1" id="KW-0175">Coiled coil</keyword>
<feature type="compositionally biased region" description="Basic and acidic residues" evidence="2">
    <location>
        <begin position="80"/>
        <end position="102"/>
    </location>
</feature>
<comment type="caution">
    <text evidence="3">The sequence shown here is derived from an EMBL/GenBank/DDBJ whole genome shotgun (WGS) entry which is preliminary data.</text>
</comment>
<dbReference type="EMBL" id="JAHWGI010001099">
    <property type="protein sequence ID" value="KAK3922583.1"/>
    <property type="molecule type" value="Genomic_DNA"/>
</dbReference>
<feature type="region of interest" description="Disordered" evidence="2">
    <location>
        <begin position="80"/>
        <end position="118"/>
    </location>
</feature>
<feature type="compositionally biased region" description="Polar residues" evidence="2">
    <location>
        <begin position="410"/>
        <end position="423"/>
    </location>
</feature>
<dbReference type="AlphaFoldDB" id="A0AAE1HK25"/>
<reference evidence="3" key="2">
    <citation type="journal article" date="2023" name="BMC Genomics">
        <title>Pest status, molecular evolution, and epigenetic factors derived from the genome assembly of Frankliniella fusca, a thysanopteran phytovirus vector.</title>
        <authorList>
            <person name="Catto M.A."/>
            <person name="Labadie P.E."/>
            <person name="Jacobson A.L."/>
            <person name="Kennedy G.G."/>
            <person name="Srinivasan R."/>
            <person name="Hunt B.G."/>
        </authorList>
    </citation>
    <scope>NUCLEOTIDE SEQUENCE</scope>
    <source>
        <strain evidence="3">PL_HMW_Pooled</strain>
    </source>
</reference>
<reference evidence="3" key="1">
    <citation type="submission" date="2021-07" db="EMBL/GenBank/DDBJ databases">
        <authorList>
            <person name="Catto M.A."/>
            <person name="Jacobson A."/>
            <person name="Kennedy G."/>
            <person name="Labadie P."/>
            <person name="Hunt B.G."/>
            <person name="Srinivasan R."/>
        </authorList>
    </citation>
    <scope>NUCLEOTIDE SEQUENCE</scope>
    <source>
        <strain evidence="3">PL_HMW_Pooled</strain>
        <tissue evidence="3">Head</tissue>
    </source>
</reference>
<feature type="compositionally biased region" description="Low complexity" evidence="2">
    <location>
        <begin position="237"/>
        <end position="253"/>
    </location>
</feature>
<sequence length="743" mass="81662">MLSLALVEFPSERNRRFVVNISDVEDFEPITVDDFDKTKLYKVRWPDAKSFDSKSPGSSQFYDANIILLSASEKSMVERAKSKNERLPRGFKESVSKSESQHAPDVVQMAHKSSKRSKRQVELALEKSCKDRIQKVLQANQAGNIISTEPDSDWVGHDSSDRKKALGNALRKIDFASLTSKVQSMSSKTLVTATNSNPKPTEAGTDSERVSTLVKTPTKKGSKHRKKHSSRKRHSSFSKSQSQSSKPLLLKSTNSKTAESDLDGAVSGPTLNKIASRETDRKALSPCKLIPPLKSEIVPFKTVGTVTSDPSPTKLGNSSETASVEPSIMTPTKGSNRRQLSPHTVQFSPSNFQSGPSKTSKSEPCNSAPSVSGSNSSTSGSDSEYVGCGSTKVQTFTNERNGKKLAPCKQLSSPLKSADSSLGNEMKHHSHEKVKSSSLKSKNKRDSDTESDSCSYESSADEIAALKDKLLEVQLKLNTERKTVQVLKTNLNDYENKFAKLQKLAMEMTDILGEGSNVPNENQQTLVEKNCTNFESNDFEAKIENKKSNSDQTTLPVHKKISSKKQTKKASVKKESSTKDVSAKGHNIIGKMIYDAMKGDVPLQSDGKGKVHLGNNVWIKEVVWANLITSSKPLSILVQNLAEIIWGWKKCAEYSLTGGISPKNPHAALKRIAPAGAVQAILGFYRAKLMLQGITVPDVLDQNVEKVGKSYIRSKFQNSAKKWTREQSKAEDFADSRLREEVE</sequence>
<protein>
    <submittedName>
        <fullName evidence="3">BEN domain-containing protein 5</fullName>
    </submittedName>
</protein>